<dbReference type="EMBL" id="SAWZ01000003">
    <property type="protein sequence ID" value="RXR06480.1"/>
    <property type="molecule type" value="Genomic_DNA"/>
</dbReference>
<dbReference type="SUPFAM" id="SSF82171">
    <property type="entry name" value="DPP6 N-terminal domain-like"/>
    <property type="match status" value="1"/>
</dbReference>
<proteinExistence type="predicted"/>
<dbReference type="RefSeq" id="WP_129470587.1">
    <property type="nucleotide sequence ID" value="NZ_SAWZ01000003.1"/>
</dbReference>
<feature type="region of interest" description="Disordered" evidence="1">
    <location>
        <begin position="154"/>
        <end position="174"/>
    </location>
</feature>
<dbReference type="InterPro" id="IPR011659">
    <property type="entry name" value="WD40"/>
</dbReference>
<dbReference type="AlphaFoldDB" id="A0A4Q1JXG4"/>
<evidence type="ECO:0000313" key="2">
    <source>
        <dbReference type="EMBL" id="RXR06480.1"/>
    </source>
</evidence>
<gene>
    <name evidence="2" type="ORF">EPA99_07485</name>
</gene>
<dbReference type="InterPro" id="IPR011042">
    <property type="entry name" value="6-blade_b-propeller_TolB-like"/>
</dbReference>
<organism evidence="2 3">
    <name type="scientific">Pseudoxanthomonas composti</name>
    <dbReference type="NCBI Taxonomy" id="2137479"/>
    <lineage>
        <taxon>Bacteria</taxon>
        <taxon>Pseudomonadati</taxon>
        <taxon>Pseudomonadota</taxon>
        <taxon>Gammaproteobacteria</taxon>
        <taxon>Lysobacterales</taxon>
        <taxon>Lysobacteraceae</taxon>
        <taxon>Pseudoxanthomonas</taxon>
    </lineage>
</organism>
<accession>A0A4Q1JXG4</accession>
<sequence>MAEDRQREGKRLRRWRWAAAWAAGSLLAAPVQAQLAAFGIEGMHVVSTAASETGASISPDGQRIVWARQDAQGVSSLWQARLQDKRWSEAAPLAMAQAVDAAAPAFSPDGRWLYFSAPRTPSGPRTLWRARVDEEGQPQGPQALADQLGIAASTADAPTPSADGRRLMFSSDRPGGTGGLDLWQAAVQGEGFGAVTPVPGVNTPGDEIDGAWLEGGRGLLLTRADAQGSQVWTARCVQGRYEVERTWRSPLNVAGGSTRRALPDPSKPSEMLVSGSAPAPRAGLQDLYRTLTPRVQGETGCAG</sequence>
<dbReference type="Pfam" id="PF07676">
    <property type="entry name" value="PD40"/>
    <property type="match status" value="3"/>
</dbReference>
<evidence type="ECO:0000256" key="1">
    <source>
        <dbReference type="SAM" id="MobiDB-lite"/>
    </source>
</evidence>
<name>A0A4Q1JXG4_9GAMM</name>
<keyword evidence="3" id="KW-1185">Reference proteome</keyword>
<feature type="region of interest" description="Disordered" evidence="1">
    <location>
        <begin position="254"/>
        <end position="280"/>
    </location>
</feature>
<protein>
    <submittedName>
        <fullName evidence="2">TolB-like protein</fullName>
    </submittedName>
</protein>
<dbReference type="Gene3D" id="2.120.10.30">
    <property type="entry name" value="TolB, C-terminal domain"/>
    <property type="match status" value="1"/>
</dbReference>
<comment type="caution">
    <text evidence="2">The sequence shown here is derived from an EMBL/GenBank/DDBJ whole genome shotgun (WGS) entry which is preliminary data.</text>
</comment>
<reference evidence="2 3" key="1">
    <citation type="submission" date="2019-01" db="EMBL/GenBank/DDBJ databases">
        <title>Pseudoxanthomonas composti sp. nov., isolated from compost.</title>
        <authorList>
            <person name="Yang G."/>
        </authorList>
    </citation>
    <scope>NUCLEOTIDE SEQUENCE [LARGE SCALE GENOMIC DNA]</scope>
    <source>
        <strain evidence="2 3">GSS15</strain>
    </source>
</reference>
<dbReference type="Proteomes" id="UP000289784">
    <property type="component" value="Unassembled WGS sequence"/>
</dbReference>
<evidence type="ECO:0000313" key="3">
    <source>
        <dbReference type="Proteomes" id="UP000289784"/>
    </source>
</evidence>
<dbReference type="OrthoDB" id="9809364at2"/>